<dbReference type="InterPro" id="IPR000835">
    <property type="entry name" value="HTH_MarR-typ"/>
</dbReference>
<dbReference type="SMART" id="SM00347">
    <property type="entry name" value="HTH_MARR"/>
    <property type="match status" value="1"/>
</dbReference>
<protein>
    <submittedName>
        <fullName evidence="2">Winged helix-turn-helix transcriptional regulator</fullName>
    </submittedName>
</protein>
<comment type="caution">
    <text evidence="2">The sequence shown here is derived from an EMBL/GenBank/DDBJ whole genome shotgun (WGS) entry which is preliminary data.</text>
</comment>
<dbReference type="InterPro" id="IPR039422">
    <property type="entry name" value="MarR/SlyA-like"/>
</dbReference>
<gene>
    <name evidence="2" type="ORF">HCZ30_11120</name>
</gene>
<dbReference type="Proteomes" id="UP000709466">
    <property type="component" value="Unassembled WGS sequence"/>
</dbReference>
<evidence type="ECO:0000313" key="2">
    <source>
        <dbReference type="EMBL" id="NIY72980.1"/>
    </source>
</evidence>
<dbReference type="PANTHER" id="PTHR33164:SF57">
    <property type="entry name" value="MARR-FAMILY TRANSCRIPTIONAL REGULATOR"/>
    <property type="match status" value="1"/>
</dbReference>
<dbReference type="Gene3D" id="1.10.10.10">
    <property type="entry name" value="Winged helix-like DNA-binding domain superfamily/Winged helix DNA-binding domain"/>
    <property type="match status" value="1"/>
</dbReference>
<feature type="domain" description="HTH marR-type" evidence="1">
    <location>
        <begin position="7"/>
        <end position="159"/>
    </location>
</feature>
<dbReference type="PANTHER" id="PTHR33164">
    <property type="entry name" value="TRANSCRIPTIONAL REGULATOR, MARR FAMILY"/>
    <property type="match status" value="1"/>
</dbReference>
<keyword evidence="3" id="KW-1185">Reference proteome</keyword>
<organism evidence="2 3">
    <name type="scientific">Marivivens donghaensis</name>
    <dbReference type="NCBI Taxonomy" id="1699413"/>
    <lineage>
        <taxon>Bacteria</taxon>
        <taxon>Pseudomonadati</taxon>
        <taxon>Pseudomonadota</taxon>
        <taxon>Alphaproteobacteria</taxon>
        <taxon>Rhodobacterales</taxon>
        <taxon>Paracoccaceae</taxon>
        <taxon>Marivivens group</taxon>
        <taxon>Marivivens</taxon>
    </lineage>
</organism>
<sequence length="171" mass="19364">MAELGFSPEVVEAMLQFDAANFTWHRIATKGDVPTRILDEIGLDIDPIQFSAMAAINRIKWGIGRDAPEQVTIGALAEEMNIDPSRASRIASDLISRGLVQRQAAQDDGRKSILVLTDEARTAFRQYKEVKWRKQLEIFQGWSDEEIQSFTALYERFVGGLRRIYTESAEN</sequence>
<name>A0ABX0VY39_9RHOB</name>
<dbReference type="SUPFAM" id="SSF46785">
    <property type="entry name" value="Winged helix' DNA-binding domain"/>
    <property type="match status" value="1"/>
</dbReference>
<dbReference type="InterPro" id="IPR036390">
    <property type="entry name" value="WH_DNA-bd_sf"/>
</dbReference>
<evidence type="ECO:0000313" key="3">
    <source>
        <dbReference type="Proteomes" id="UP000709466"/>
    </source>
</evidence>
<evidence type="ECO:0000259" key="1">
    <source>
        <dbReference type="PROSITE" id="PS50995"/>
    </source>
</evidence>
<reference evidence="2 3" key="1">
    <citation type="submission" date="2020-03" db="EMBL/GenBank/DDBJ databases">
        <title>Bacterial isolates of synthetic phycosphere.</title>
        <authorList>
            <person name="Fu H."/>
            <person name="Moran M.A."/>
        </authorList>
    </citation>
    <scope>NUCLEOTIDE SEQUENCE [LARGE SCALE GENOMIC DNA]</scope>
    <source>
        <strain evidence="2 3">HF1</strain>
    </source>
</reference>
<dbReference type="InterPro" id="IPR036388">
    <property type="entry name" value="WH-like_DNA-bd_sf"/>
</dbReference>
<accession>A0ABX0VY39</accession>
<proteinExistence type="predicted"/>
<dbReference type="EMBL" id="JAATOP010000007">
    <property type="protein sequence ID" value="NIY72980.1"/>
    <property type="molecule type" value="Genomic_DNA"/>
</dbReference>
<dbReference type="Pfam" id="PF12802">
    <property type="entry name" value="MarR_2"/>
    <property type="match status" value="1"/>
</dbReference>
<dbReference type="PROSITE" id="PS50995">
    <property type="entry name" value="HTH_MARR_2"/>
    <property type="match status" value="1"/>
</dbReference>